<feature type="domain" description="GOLD" evidence="6">
    <location>
        <begin position="1300"/>
        <end position="1429"/>
    </location>
</feature>
<protein>
    <submittedName>
        <fullName evidence="7">FYVE and coiled-coil domain containing 1</fullName>
    </submittedName>
</protein>
<dbReference type="EMBL" id="AEYP01051290">
    <property type="status" value="NOT_ANNOTATED_CDS"/>
    <property type="molecule type" value="Genomic_DNA"/>
</dbReference>
<reference evidence="7" key="1">
    <citation type="submission" date="2024-06" db="UniProtKB">
        <authorList>
            <consortium name="Ensembl"/>
        </authorList>
    </citation>
    <scope>IDENTIFICATION</scope>
</reference>
<feature type="coiled-coil region" evidence="4">
    <location>
        <begin position="208"/>
        <end position="269"/>
    </location>
</feature>
<dbReference type="InterPro" id="IPR009038">
    <property type="entry name" value="GOLD_dom"/>
</dbReference>
<feature type="compositionally biased region" description="Polar residues" evidence="5">
    <location>
        <begin position="574"/>
        <end position="588"/>
    </location>
</feature>
<dbReference type="STRING" id="9669.ENSMPUP00000015189"/>
<feature type="compositionally biased region" description="Polar residues" evidence="5">
    <location>
        <begin position="1257"/>
        <end position="1268"/>
    </location>
</feature>
<dbReference type="eggNOG" id="KOG1729">
    <property type="taxonomic scope" value="Eukaryota"/>
</dbReference>
<dbReference type="Ensembl" id="ENSMPUT00000015428.1">
    <property type="protein sequence ID" value="ENSMPUP00000015189.1"/>
    <property type="gene ID" value="ENSMPUG00000015299.1"/>
</dbReference>
<name>M3YV29_MUSPF</name>
<dbReference type="SUPFAM" id="SSF101576">
    <property type="entry name" value="Supernatant protein factor (SPF), C-terminal domain"/>
    <property type="match status" value="1"/>
</dbReference>
<dbReference type="SUPFAM" id="SSF140741">
    <property type="entry name" value="RUN domain-like"/>
    <property type="match status" value="1"/>
</dbReference>
<dbReference type="PROSITE" id="PS50866">
    <property type="entry name" value="GOLD"/>
    <property type="match status" value="1"/>
</dbReference>
<dbReference type="InterPro" id="IPR011011">
    <property type="entry name" value="Znf_FYVE_PHD"/>
</dbReference>
<feature type="region of interest" description="Disordered" evidence="5">
    <location>
        <begin position="538"/>
        <end position="595"/>
    </location>
</feature>
<feature type="region of interest" description="Disordered" evidence="5">
    <location>
        <begin position="1206"/>
        <end position="1225"/>
    </location>
</feature>
<dbReference type="GO" id="GO:0005776">
    <property type="term" value="C:autophagosome"/>
    <property type="evidence" value="ECO:0007669"/>
    <property type="project" value="Ensembl"/>
</dbReference>
<evidence type="ECO:0000256" key="1">
    <source>
        <dbReference type="ARBA" id="ARBA00022723"/>
    </source>
</evidence>
<dbReference type="EMBL" id="AEYP01051298">
    <property type="status" value="NOT_ANNOTATED_CDS"/>
    <property type="molecule type" value="Genomic_DNA"/>
</dbReference>
<proteinExistence type="predicted"/>
<dbReference type="GO" id="GO:0005770">
    <property type="term" value="C:late endosome"/>
    <property type="evidence" value="ECO:0007669"/>
    <property type="project" value="Ensembl"/>
</dbReference>
<evidence type="ECO:0000256" key="2">
    <source>
        <dbReference type="ARBA" id="ARBA00022771"/>
    </source>
</evidence>
<dbReference type="EMBL" id="AEYP01051295">
    <property type="status" value="NOT_ANNOTATED_CDS"/>
    <property type="molecule type" value="Genomic_DNA"/>
</dbReference>
<dbReference type="InterPro" id="IPR000306">
    <property type="entry name" value="Znf_FYVE"/>
</dbReference>
<dbReference type="InParanoid" id="M3YV29"/>
<dbReference type="GeneTree" id="ENSGT00940000154044"/>
<dbReference type="EMBL" id="AEYP01051296">
    <property type="status" value="NOT_ANNOTATED_CDS"/>
    <property type="molecule type" value="Genomic_DNA"/>
</dbReference>
<dbReference type="EMBL" id="AEYP01051292">
    <property type="status" value="NOT_ANNOTATED_CDS"/>
    <property type="molecule type" value="Genomic_DNA"/>
</dbReference>
<accession>M3YV29</accession>
<dbReference type="InterPro" id="IPR036598">
    <property type="entry name" value="GOLD_dom_sf"/>
</dbReference>
<dbReference type="PANTHER" id="PTHR46753">
    <property type="entry name" value="FYVE AND COILED-COIL DOMAIN-CONTAINING PROTEIN 1"/>
    <property type="match status" value="1"/>
</dbReference>
<dbReference type="SUPFAM" id="SSF57903">
    <property type="entry name" value="FYVE/PHD zinc finger"/>
    <property type="match status" value="1"/>
</dbReference>
<feature type="region of interest" description="Disordered" evidence="5">
    <location>
        <begin position="337"/>
        <end position="369"/>
    </location>
</feature>
<dbReference type="InterPro" id="IPR037213">
    <property type="entry name" value="Run_dom_sf"/>
</dbReference>
<dbReference type="GO" id="GO:0008270">
    <property type="term" value="F:zinc ion binding"/>
    <property type="evidence" value="ECO:0007669"/>
    <property type="project" value="UniProtKB-KW"/>
</dbReference>
<evidence type="ECO:0000259" key="6">
    <source>
        <dbReference type="PROSITE" id="PS50866"/>
    </source>
</evidence>
<dbReference type="EMBL" id="AEYP01051297">
    <property type="status" value="NOT_ANNOTATED_CDS"/>
    <property type="molecule type" value="Genomic_DNA"/>
</dbReference>
<dbReference type="GO" id="GO:1901098">
    <property type="term" value="P:positive regulation of autophagosome maturation"/>
    <property type="evidence" value="ECO:0007669"/>
    <property type="project" value="Ensembl"/>
</dbReference>
<sequence length="1441" mass="162513">SQLRVPVCCLKDAVTELSKEFKEAGEPITDDSTSLHKFSYKLEYLLQFDQKEKATLLGNRKDYWDYFCACLAKVKGANDGIRFVKSIPELRPSWVRIFAFLCYCCHQSLFLLPCSDWYYARSPFLKPKLSSDIVGQLYELTEVQFDLASRGYDLDAAWPTFARRTLAPGSSAYLWKPPSRSSSMSSLVSSYLQTQEMASSLDVSSPLNNEALEGFDEMRLELDQLEVREKRLQEQMQQLDRENQELRAAVSLQAEKLQAERERGRAAAEDKARLTHVVAELQKQREVTQAAQRAVEEFQKCLQALELGAAEKEGDYRSALRQLESMLEPLVQELEAARDPLGRKNQRSADVPDRLSAAEQKANTAPDAELLPGNSALEVQELRKKLQVLEGESCKAQELHRQQSAQLEQLAGELERKEEARAGLERLLKEMAPVQEELAGKGQEAAQLRRQLRESLGHLSSLEQELADVRQEERQRREEKELLEQEARSLARQLQLLETRVAQLSQLVGDLEEQKKQFIRDKDHLSQKVGMLEQLAVQRGPDPPTAGEKPTAQGPPDSSLRQVFEKPEEEQRSPQEGQTGDTQMQGSGQEEKLQQANRELEKELQNVLERNQLLEGKLQALQADYQALQQREATIRGSLASLESEQASIRHMGDQMEASLLAVKKAKETMRAQVAKKEAALQNKETECQQLQEEVGRCRQLAEARERELRALESQCHQQTQRIEALLAEQGQRGLGAPDDSAHQEPATPLALCQAQVETQQGEAGRLPAGVLDLQAKLQAALGDLEKVQGQLSVAEAALREHRALVQQLKEQNEALKKASGWEPLRRSEQERTEEEEEERSRTESGSQEARLEQAEPPEQLPRASPANDEPSVHSCMQLTEKKQAEEALARALQELRDAKEAASRQREGLEEQVAGLQRERDGLQERLKVAEEAARALPSLQAQLAQAEQRAQSLQETSHEELNALKFQLSTEIMDHQSRLKTASEECRSLRDQLEERGRQLQAAEEAVERLKGQGSRQGQEDRAAFGQPLGCRLSRGNRAPQASGLSASHFSTRTQKELEKATTKIQEYYNRLCQEVTDREKNDQKMLADLDDLNRTKQYLEERLIELLRDKDALWQKSDALEFQQKLSAEERWLGDTEASHCHDCKREFSWMVRRHHCRSAVRASGIWFCCSYSQHRPAEQEVGRCHYLYLVQRTGMVECTGRSISVSSSHSPSPPRAPSPSCASCPGVDADCRPPDDAVFDIITDEELCQIQESGSSLPETPTETDSLDPNLPEPDTMSTSLTPEDTEDMPPGQDAEICLLKSGELMIKLPLTVDEIANFGESNRELFVRSSTYSVIPITVAEAGLTISWVFSSDPKSISFSVVFQEAEDTPLDQCKVLIPTTRCSSHKENIQGQLKVRTPGIYMLIFDNTFSRFVSKKVFYHLTVDRPVIYDGSDFL</sequence>
<dbReference type="Gene3D" id="3.30.40.10">
    <property type="entry name" value="Zinc/RING finger domain, C3HC4 (zinc finger)"/>
    <property type="match status" value="1"/>
</dbReference>
<dbReference type="Gene3D" id="1.20.58.900">
    <property type="match status" value="1"/>
</dbReference>
<feature type="region of interest" description="Disordered" evidence="5">
    <location>
        <begin position="1257"/>
        <end position="1296"/>
    </location>
</feature>
<dbReference type="FunFam" id="2.60.120.680:FF:000004">
    <property type="entry name" value="FYVE and coiled-coil domain containing 1"/>
    <property type="match status" value="1"/>
</dbReference>
<feature type="coiled-coil region" evidence="4">
    <location>
        <begin position="663"/>
        <end position="729"/>
    </location>
</feature>
<keyword evidence="2" id="KW-0863">Zinc-finger</keyword>
<dbReference type="InterPro" id="IPR013083">
    <property type="entry name" value="Znf_RING/FYVE/PHD"/>
</dbReference>
<dbReference type="EMBL" id="AEYP01051294">
    <property type="status" value="NOT_ANNOTATED_CDS"/>
    <property type="molecule type" value="Genomic_DNA"/>
</dbReference>
<evidence type="ECO:0000256" key="4">
    <source>
        <dbReference type="SAM" id="Coils"/>
    </source>
</evidence>
<dbReference type="GO" id="GO:0005794">
    <property type="term" value="C:Golgi apparatus"/>
    <property type="evidence" value="ECO:0007669"/>
    <property type="project" value="Ensembl"/>
</dbReference>
<evidence type="ECO:0000313" key="7">
    <source>
        <dbReference type="Ensembl" id="ENSMPUP00000015189.1"/>
    </source>
</evidence>
<dbReference type="GO" id="GO:0005764">
    <property type="term" value="C:lysosome"/>
    <property type="evidence" value="ECO:0007669"/>
    <property type="project" value="Ensembl"/>
</dbReference>
<dbReference type="EMBL" id="AEYP01051291">
    <property type="status" value="NOT_ANNOTATED_CDS"/>
    <property type="molecule type" value="Genomic_DNA"/>
</dbReference>
<feature type="region of interest" description="Disordered" evidence="5">
    <location>
        <begin position="1031"/>
        <end position="1056"/>
    </location>
</feature>
<keyword evidence="3" id="KW-0862">Zinc</keyword>
<dbReference type="GO" id="GO:0072383">
    <property type="term" value="P:plus-end-directed vesicle transport along microtubule"/>
    <property type="evidence" value="ECO:0007669"/>
    <property type="project" value="Ensembl"/>
</dbReference>
<organism evidence="7">
    <name type="scientific">Mustela putorius furo</name>
    <name type="common">European domestic ferret</name>
    <name type="synonym">Mustela furo</name>
    <dbReference type="NCBI Taxonomy" id="9669"/>
    <lineage>
        <taxon>Eukaryota</taxon>
        <taxon>Metazoa</taxon>
        <taxon>Chordata</taxon>
        <taxon>Craniata</taxon>
        <taxon>Vertebrata</taxon>
        <taxon>Euteleostomi</taxon>
        <taxon>Mammalia</taxon>
        <taxon>Eutheria</taxon>
        <taxon>Laurasiatheria</taxon>
        <taxon>Carnivora</taxon>
        <taxon>Caniformia</taxon>
        <taxon>Musteloidea</taxon>
        <taxon>Mustelidae</taxon>
        <taxon>Mustelinae</taxon>
        <taxon>Mustela</taxon>
    </lineage>
</organism>
<dbReference type="SMART" id="SM00064">
    <property type="entry name" value="FYVE"/>
    <property type="match status" value="1"/>
</dbReference>
<dbReference type="HOGENOM" id="CLU_004445_0_0_1"/>
<feature type="compositionally biased region" description="Polar residues" evidence="5">
    <location>
        <begin position="1045"/>
        <end position="1055"/>
    </location>
</feature>
<dbReference type="EMBL" id="AEYP01051299">
    <property type="status" value="NOT_ANNOTATED_CDS"/>
    <property type="molecule type" value="Genomic_DNA"/>
</dbReference>
<dbReference type="PANTHER" id="PTHR46753:SF2">
    <property type="entry name" value="FYVE AND COILED-COIL DOMAIN-CONTAINING PROTEIN 1"/>
    <property type="match status" value="1"/>
</dbReference>
<feature type="coiled-coil region" evidence="4">
    <location>
        <begin position="876"/>
        <end position="1015"/>
    </location>
</feature>
<keyword evidence="1" id="KW-0479">Metal-binding</keyword>
<keyword evidence="4" id="KW-0175">Coiled coil</keyword>
<evidence type="ECO:0000256" key="3">
    <source>
        <dbReference type="ARBA" id="ARBA00022833"/>
    </source>
</evidence>
<dbReference type="EMBL" id="AEYP01051293">
    <property type="status" value="NOT_ANNOTATED_CDS"/>
    <property type="molecule type" value="Genomic_DNA"/>
</dbReference>
<gene>
    <name evidence="7" type="primary">FYCO1</name>
</gene>
<feature type="region of interest" description="Disordered" evidence="5">
    <location>
        <begin position="817"/>
        <end position="874"/>
    </location>
</feature>
<evidence type="ECO:0000256" key="5">
    <source>
        <dbReference type="SAM" id="MobiDB-lite"/>
    </source>
</evidence>
<feature type="coiled-coil region" evidence="4">
    <location>
        <begin position="397"/>
        <end position="528"/>
    </location>
</feature>
<dbReference type="Gene3D" id="2.60.120.680">
    <property type="entry name" value="GOLD domain"/>
    <property type="match status" value="1"/>
</dbReference>
<dbReference type="OMA" id="KERCCSD"/>
<feature type="compositionally biased region" description="Basic and acidic residues" evidence="5">
    <location>
        <begin position="563"/>
        <end position="573"/>
    </location>
</feature>